<proteinExistence type="predicted"/>
<organism evidence="1 2">
    <name type="scientific">Paenibacillus profundus</name>
    <dbReference type="NCBI Taxonomy" id="1173085"/>
    <lineage>
        <taxon>Bacteria</taxon>
        <taxon>Bacillati</taxon>
        <taxon>Bacillota</taxon>
        <taxon>Bacilli</taxon>
        <taxon>Bacillales</taxon>
        <taxon>Paenibacillaceae</taxon>
        <taxon>Paenibacillus</taxon>
    </lineage>
</organism>
<evidence type="ECO:0000313" key="2">
    <source>
        <dbReference type="Proteomes" id="UP001199916"/>
    </source>
</evidence>
<accession>A0ABS8Y9I0</accession>
<sequence length="116" mass="13523">MNPRQFEGLLRRFQVPFQVVVKSKGYWDQTTGDWIPGEDEKTVTDYGAFVALPQRTVVQSGGMYTEEDRHLYTKRVIPMQTEVIHGGVKYQVHDKNDYAGYTTVNRYVLKWVSLFD</sequence>
<dbReference type="EMBL" id="JAJNBZ010000002">
    <property type="protein sequence ID" value="MCE5168523.1"/>
    <property type="molecule type" value="Genomic_DNA"/>
</dbReference>
<evidence type="ECO:0000313" key="1">
    <source>
        <dbReference type="EMBL" id="MCE5168523.1"/>
    </source>
</evidence>
<dbReference type="RefSeq" id="WP_233695767.1">
    <property type="nucleotide sequence ID" value="NZ_JAJNBZ010000002.1"/>
</dbReference>
<protein>
    <submittedName>
        <fullName evidence="1">Uncharacterized protein</fullName>
    </submittedName>
</protein>
<comment type="caution">
    <text evidence="1">The sequence shown here is derived from an EMBL/GenBank/DDBJ whole genome shotgun (WGS) entry which is preliminary data.</text>
</comment>
<dbReference type="Proteomes" id="UP001199916">
    <property type="component" value="Unassembled WGS sequence"/>
</dbReference>
<reference evidence="1 2" key="1">
    <citation type="submission" date="2021-11" db="EMBL/GenBank/DDBJ databases">
        <title>Draft genome sequence of Paenibacillus profundus YoMME, a new Gram-positive bacteria with exoelectrogenic properties.</title>
        <authorList>
            <person name="Hubenova Y."/>
            <person name="Hubenova E."/>
            <person name="Manasiev Y."/>
            <person name="Peykov S."/>
            <person name="Mitov M."/>
        </authorList>
    </citation>
    <scope>NUCLEOTIDE SEQUENCE [LARGE SCALE GENOMIC DNA]</scope>
    <source>
        <strain evidence="1 2">YoMME</strain>
    </source>
</reference>
<gene>
    <name evidence="1" type="ORF">LQV63_04240</name>
</gene>
<name>A0ABS8Y9I0_9BACL</name>
<keyword evidence="2" id="KW-1185">Reference proteome</keyword>